<dbReference type="EMBL" id="JAVHUY010000031">
    <property type="protein sequence ID" value="MDQ7908545.1"/>
    <property type="molecule type" value="Genomic_DNA"/>
</dbReference>
<accession>A0ABU0ZNG1</accession>
<evidence type="ECO:0000313" key="9">
    <source>
        <dbReference type="EMBL" id="MDQ7908545.1"/>
    </source>
</evidence>
<dbReference type="CDD" id="cd17321">
    <property type="entry name" value="MFS_MMR_MDR_like"/>
    <property type="match status" value="1"/>
</dbReference>
<dbReference type="PROSITE" id="PS50850">
    <property type="entry name" value="MFS"/>
    <property type="match status" value="1"/>
</dbReference>
<feature type="transmembrane region" description="Helical" evidence="7">
    <location>
        <begin position="172"/>
        <end position="192"/>
    </location>
</feature>
<protein>
    <submittedName>
        <fullName evidence="9">MFS transporter</fullName>
    </submittedName>
</protein>
<keyword evidence="10" id="KW-1185">Reference proteome</keyword>
<gene>
    <name evidence="9" type="ORF">RB614_28845</name>
</gene>
<proteinExistence type="predicted"/>
<feature type="transmembrane region" description="Helical" evidence="7">
    <location>
        <begin position="143"/>
        <end position="166"/>
    </location>
</feature>
<keyword evidence="5 7" id="KW-1133">Transmembrane helix</keyword>
<feature type="transmembrane region" description="Helical" evidence="7">
    <location>
        <begin position="16"/>
        <end position="39"/>
    </location>
</feature>
<feature type="transmembrane region" description="Helical" evidence="7">
    <location>
        <begin position="234"/>
        <end position="251"/>
    </location>
</feature>
<name>A0ABU0ZNG1_9ACTN</name>
<feature type="transmembrane region" description="Helical" evidence="7">
    <location>
        <begin position="335"/>
        <end position="354"/>
    </location>
</feature>
<feature type="transmembrane region" description="Helical" evidence="7">
    <location>
        <begin position="272"/>
        <end position="295"/>
    </location>
</feature>
<dbReference type="Gene3D" id="1.20.1250.20">
    <property type="entry name" value="MFS general substrate transporter like domains"/>
    <property type="match status" value="1"/>
</dbReference>
<feature type="transmembrane region" description="Helical" evidence="7">
    <location>
        <begin position="204"/>
        <end position="222"/>
    </location>
</feature>
<evidence type="ECO:0000256" key="6">
    <source>
        <dbReference type="ARBA" id="ARBA00023136"/>
    </source>
</evidence>
<evidence type="ECO:0000256" key="5">
    <source>
        <dbReference type="ARBA" id="ARBA00022989"/>
    </source>
</evidence>
<sequence>MAQPHGTRIGRRTAGWAVAAVVTCQLMLMVDGVIVTVALPSIRADLGLGTVGLSWVVSAYALSFAGLLLVSGRLGTLFGPRRVLLTGVAVFVVASAVGGVAPTGELLIGARAVQGVGAALAGPAVMVLLVANTEQGRERLRAMAWFIIASSAGSSIGLIAGGVLTVTLGWRWVMLVNVPIGALVVVATLAFVRESGRSRGTLDIPGAVTSALAMVALVYGLSRAAQSSWGDPQVLVALAVAVIALLAIPAVESRSAHPVVQLRLLRGSKGAIPYAGMLLLPAMMIGFFTFSVLYLQDVRGYDALETGLVYLPWGVSVIIGAKVVPALIERIGEQGTVALGVLVGVAGALAFAVLAAGAPLWLGVLLPCFVIGFAPALYFTPASARVMADAGPEDSGAAAGLFQSLQQLGGAVGVATLTTVYAGRADAGAGSALETAMVAGAGFGAVLLLLVLLTPAFPRRSRPSPVAQEAPVHAAD</sequence>
<feature type="transmembrane region" description="Helical" evidence="7">
    <location>
        <begin position="435"/>
        <end position="453"/>
    </location>
</feature>
<dbReference type="InterPro" id="IPR020846">
    <property type="entry name" value="MFS_dom"/>
</dbReference>
<dbReference type="SUPFAM" id="SSF103473">
    <property type="entry name" value="MFS general substrate transporter"/>
    <property type="match status" value="1"/>
</dbReference>
<keyword evidence="3" id="KW-1003">Cell membrane</keyword>
<feature type="transmembrane region" description="Helical" evidence="7">
    <location>
        <begin position="51"/>
        <end position="71"/>
    </location>
</feature>
<comment type="caution">
    <text evidence="9">The sequence shown here is derived from an EMBL/GenBank/DDBJ whole genome shotgun (WGS) entry which is preliminary data.</text>
</comment>
<dbReference type="Gene3D" id="1.20.1720.10">
    <property type="entry name" value="Multidrug resistance protein D"/>
    <property type="match status" value="1"/>
</dbReference>
<dbReference type="Proteomes" id="UP001230908">
    <property type="component" value="Unassembled WGS sequence"/>
</dbReference>
<feature type="transmembrane region" description="Helical" evidence="7">
    <location>
        <begin position="307"/>
        <end position="328"/>
    </location>
</feature>
<dbReference type="Pfam" id="PF07690">
    <property type="entry name" value="MFS_1"/>
    <property type="match status" value="1"/>
</dbReference>
<keyword evidence="6 7" id="KW-0472">Membrane</keyword>
<keyword evidence="4 7" id="KW-0812">Transmembrane</keyword>
<dbReference type="PANTHER" id="PTHR42718:SF46">
    <property type="entry name" value="BLR6921 PROTEIN"/>
    <property type="match status" value="1"/>
</dbReference>
<feature type="transmembrane region" description="Helical" evidence="7">
    <location>
        <begin position="360"/>
        <end position="380"/>
    </location>
</feature>
<evidence type="ECO:0000256" key="7">
    <source>
        <dbReference type="SAM" id="Phobius"/>
    </source>
</evidence>
<dbReference type="InterPro" id="IPR036259">
    <property type="entry name" value="MFS_trans_sf"/>
</dbReference>
<comment type="subcellular location">
    <subcellularLocation>
        <location evidence="1">Cell membrane</location>
        <topology evidence="1">Multi-pass membrane protein</topology>
    </subcellularLocation>
</comment>
<feature type="domain" description="Major facilitator superfamily (MFS) profile" evidence="8">
    <location>
        <begin position="17"/>
        <end position="462"/>
    </location>
</feature>
<organism evidence="9 10">
    <name type="scientific">Phytohabitans maris</name>
    <dbReference type="NCBI Taxonomy" id="3071409"/>
    <lineage>
        <taxon>Bacteria</taxon>
        <taxon>Bacillati</taxon>
        <taxon>Actinomycetota</taxon>
        <taxon>Actinomycetes</taxon>
        <taxon>Micromonosporales</taxon>
        <taxon>Micromonosporaceae</taxon>
    </lineage>
</organism>
<evidence type="ECO:0000256" key="1">
    <source>
        <dbReference type="ARBA" id="ARBA00004651"/>
    </source>
</evidence>
<feature type="transmembrane region" description="Helical" evidence="7">
    <location>
        <begin position="401"/>
        <end position="423"/>
    </location>
</feature>
<dbReference type="PANTHER" id="PTHR42718">
    <property type="entry name" value="MAJOR FACILITATOR SUPERFAMILY MULTIDRUG TRANSPORTER MFSC"/>
    <property type="match status" value="1"/>
</dbReference>
<evidence type="ECO:0000259" key="8">
    <source>
        <dbReference type="PROSITE" id="PS50850"/>
    </source>
</evidence>
<dbReference type="InterPro" id="IPR011701">
    <property type="entry name" value="MFS"/>
</dbReference>
<dbReference type="RefSeq" id="WP_308715816.1">
    <property type="nucleotide sequence ID" value="NZ_JAVHUY010000031.1"/>
</dbReference>
<evidence type="ECO:0000256" key="4">
    <source>
        <dbReference type="ARBA" id="ARBA00022692"/>
    </source>
</evidence>
<evidence type="ECO:0000256" key="2">
    <source>
        <dbReference type="ARBA" id="ARBA00022448"/>
    </source>
</evidence>
<evidence type="ECO:0000256" key="3">
    <source>
        <dbReference type="ARBA" id="ARBA00022475"/>
    </source>
</evidence>
<evidence type="ECO:0000313" key="10">
    <source>
        <dbReference type="Proteomes" id="UP001230908"/>
    </source>
</evidence>
<feature type="transmembrane region" description="Helical" evidence="7">
    <location>
        <begin position="108"/>
        <end position="131"/>
    </location>
</feature>
<feature type="transmembrane region" description="Helical" evidence="7">
    <location>
        <begin position="83"/>
        <end position="102"/>
    </location>
</feature>
<keyword evidence="2" id="KW-0813">Transport</keyword>
<reference evidence="9 10" key="1">
    <citation type="submission" date="2023-08" db="EMBL/GenBank/DDBJ databases">
        <title>Phytohabitans sansha sp. nov., isolated from marine sediment.</title>
        <authorList>
            <person name="Zhao Y."/>
            <person name="Yi K."/>
        </authorList>
    </citation>
    <scope>NUCLEOTIDE SEQUENCE [LARGE SCALE GENOMIC DNA]</scope>
    <source>
        <strain evidence="9 10">ZYX-F-186</strain>
    </source>
</reference>